<dbReference type="AlphaFoldDB" id="A0AAE3DES2"/>
<comment type="caution">
    <text evidence="2">The sequence shown here is derived from an EMBL/GenBank/DDBJ whole genome shotgun (WGS) entry which is preliminary data.</text>
</comment>
<dbReference type="Proteomes" id="UP001199424">
    <property type="component" value="Unassembled WGS sequence"/>
</dbReference>
<accession>A0AAE3DES2</accession>
<gene>
    <name evidence="2" type="ORF">LKD31_01420</name>
</gene>
<protein>
    <submittedName>
        <fullName evidence="2">Uncharacterized protein</fullName>
    </submittedName>
</protein>
<evidence type="ECO:0000256" key="1">
    <source>
        <dbReference type="SAM" id="Phobius"/>
    </source>
</evidence>
<organism evidence="2 3">
    <name type="scientific">Hominenteromicrobium mulieris</name>
    <dbReference type="NCBI Taxonomy" id="2885357"/>
    <lineage>
        <taxon>Bacteria</taxon>
        <taxon>Bacillati</taxon>
        <taxon>Bacillota</taxon>
        <taxon>Clostridia</taxon>
        <taxon>Eubacteriales</taxon>
        <taxon>Oscillospiraceae</taxon>
        <taxon>Hominenteromicrobium</taxon>
    </lineage>
</organism>
<proteinExistence type="predicted"/>
<evidence type="ECO:0000313" key="3">
    <source>
        <dbReference type="Proteomes" id="UP001199424"/>
    </source>
</evidence>
<keyword evidence="1" id="KW-0812">Transmembrane</keyword>
<dbReference type="RefSeq" id="WP_308448304.1">
    <property type="nucleotide sequence ID" value="NZ_JAJEQC010000001.1"/>
</dbReference>
<feature type="transmembrane region" description="Helical" evidence="1">
    <location>
        <begin position="43"/>
        <end position="65"/>
    </location>
</feature>
<dbReference type="EMBL" id="JAJEQC010000001">
    <property type="protein sequence ID" value="MCC2135676.1"/>
    <property type="molecule type" value="Genomic_DNA"/>
</dbReference>
<keyword evidence="3" id="KW-1185">Reference proteome</keyword>
<evidence type="ECO:0000313" key="2">
    <source>
        <dbReference type="EMBL" id="MCC2135676.1"/>
    </source>
</evidence>
<keyword evidence="1" id="KW-1133">Transmembrane helix</keyword>
<keyword evidence="1" id="KW-0472">Membrane</keyword>
<name>A0AAE3DES2_9FIRM</name>
<reference evidence="2" key="1">
    <citation type="submission" date="2021-10" db="EMBL/GenBank/DDBJ databases">
        <title>Anaerobic single-cell dispensing facilitates the cultivation of human gut bacteria.</title>
        <authorList>
            <person name="Afrizal A."/>
        </authorList>
    </citation>
    <scope>NUCLEOTIDE SEQUENCE</scope>
    <source>
        <strain evidence="2">CLA-AA-H250</strain>
    </source>
</reference>
<feature type="transmembrane region" description="Helical" evidence="1">
    <location>
        <begin position="86"/>
        <end position="109"/>
    </location>
</feature>
<sequence>MTFLGVLVIPAAIILKGFTLGTSLTALIRLEGIGSYFRRCFDYLPMTMLCITVLLLLAAEALCTARRSCRVFFGNGEPLSVKNCTVRFLLAFAALVFISILYGALHFLILQI</sequence>